<accession>A0ABQ9G8I4</accession>
<name>A0ABQ9G8I4_9NEOP</name>
<proteinExistence type="predicted"/>
<sequence length="504" mass="56149">MTYRCHPKIILFRVGTPNYRIRANSRARIGPRGLFFPPKVDFKNVRLTAGPSTSDCATRKRLLRRRAPEMNFAQLRVNGKVHGRPRTRVPRCVFLLGPSGLLASPARLENWFLVTGSHRIDRVHYKLESVISISEISFTGRRLTSYCRLSGAVLHRQLLYFSLEAVNLALACSNRRRARPFGARRHTKWVSRVCVATTPALRPLGRRVLVARYRVPLVRFTRHFDHAEYGSAVVTRCRPLMAQSVGAPPIWGAGGSRFESRHADLQPRRFKFSPWRIQVRIYVHGKWQKLSKGNGFSRGIPAFITSAFHNASAPPFPRPSHARPGSPNFCKWKSCWTVPLVGGFSRGSPVSPTPSFRRRSIFISITLIGSQDIACLNVNGVEKKRAGGGGNVELGAILGEPPRFSHVGNVADITAGQRGFFEAFHRCCIFNSFHFTLAPNNSLLSVDQIFCLVPKYGVPSQFSPDPTSSQCSRVLRVPSCTVSSRHSSDILSIHTTNTSTAVAS</sequence>
<organism evidence="1 2">
    <name type="scientific">Dryococelus australis</name>
    <dbReference type="NCBI Taxonomy" id="614101"/>
    <lineage>
        <taxon>Eukaryota</taxon>
        <taxon>Metazoa</taxon>
        <taxon>Ecdysozoa</taxon>
        <taxon>Arthropoda</taxon>
        <taxon>Hexapoda</taxon>
        <taxon>Insecta</taxon>
        <taxon>Pterygota</taxon>
        <taxon>Neoptera</taxon>
        <taxon>Polyneoptera</taxon>
        <taxon>Phasmatodea</taxon>
        <taxon>Verophasmatodea</taxon>
        <taxon>Anareolatae</taxon>
        <taxon>Phasmatidae</taxon>
        <taxon>Eurycanthinae</taxon>
        <taxon>Dryococelus</taxon>
    </lineage>
</organism>
<evidence type="ECO:0000313" key="1">
    <source>
        <dbReference type="EMBL" id="KAJ8868730.1"/>
    </source>
</evidence>
<keyword evidence="2" id="KW-1185">Reference proteome</keyword>
<reference evidence="1 2" key="1">
    <citation type="submission" date="2023-02" db="EMBL/GenBank/DDBJ databases">
        <title>LHISI_Scaffold_Assembly.</title>
        <authorList>
            <person name="Stuart O.P."/>
            <person name="Cleave R."/>
            <person name="Magrath M.J.L."/>
            <person name="Mikheyev A.S."/>
        </authorList>
    </citation>
    <scope>NUCLEOTIDE SEQUENCE [LARGE SCALE GENOMIC DNA]</scope>
    <source>
        <strain evidence="1">Daus_M_001</strain>
        <tissue evidence="1">Leg muscle</tissue>
    </source>
</reference>
<protein>
    <submittedName>
        <fullName evidence="1">Uncharacterized protein</fullName>
    </submittedName>
</protein>
<dbReference type="Proteomes" id="UP001159363">
    <property type="component" value="Chromosome 13"/>
</dbReference>
<evidence type="ECO:0000313" key="2">
    <source>
        <dbReference type="Proteomes" id="UP001159363"/>
    </source>
</evidence>
<comment type="caution">
    <text evidence="1">The sequence shown here is derived from an EMBL/GenBank/DDBJ whole genome shotgun (WGS) entry which is preliminary data.</text>
</comment>
<gene>
    <name evidence="1" type="ORF">PR048_030269</name>
</gene>
<dbReference type="EMBL" id="JARBHB010000014">
    <property type="protein sequence ID" value="KAJ8868730.1"/>
    <property type="molecule type" value="Genomic_DNA"/>
</dbReference>